<protein>
    <recommendedName>
        <fullName evidence="4">IPT/TIG domain-containing protein</fullName>
    </recommendedName>
</protein>
<accession>A0A1J4RV87</accession>
<name>A0A1J4RV87_9BACT</name>
<feature type="transmembrane region" description="Helical" evidence="1">
    <location>
        <begin position="12"/>
        <end position="30"/>
    </location>
</feature>
<dbReference type="SUPFAM" id="SSF81296">
    <property type="entry name" value="E set domains"/>
    <property type="match status" value="1"/>
</dbReference>
<organism evidence="2 3">
    <name type="scientific">Candidatus Collierbacteria bacterium CG1_02_44_10</name>
    <dbReference type="NCBI Taxonomy" id="1805087"/>
    <lineage>
        <taxon>Bacteria</taxon>
        <taxon>Candidatus Collieribacteriota</taxon>
    </lineage>
</organism>
<evidence type="ECO:0000313" key="3">
    <source>
        <dbReference type="Proteomes" id="UP000182345"/>
    </source>
</evidence>
<comment type="caution">
    <text evidence="2">The sequence shown here is derived from an EMBL/GenBank/DDBJ whole genome shotgun (WGS) entry which is preliminary data.</text>
</comment>
<evidence type="ECO:0008006" key="4">
    <source>
        <dbReference type="Google" id="ProtNLM"/>
    </source>
</evidence>
<dbReference type="InterPro" id="IPR013783">
    <property type="entry name" value="Ig-like_fold"/>
</dbReference>
<proteinExistence type="predicted"/>
<evidence type="ECO:0000313" key="2">
    <source>
        <dbReference type="EMBL" id="OIN90268.1"/>
    </source>
</evidence>
<gene>
    <name evidence="2" type="ORF">AUJ42_03445</name>
</gene>
<dbReference type="Proteomes" id="UP000182345">
    <property type="component" value="Unassembled WGS sequence"/>
</dbReference>
<feature type="transmembrane region" description="Helical" evidence="1">
    <location>
        <begin position="195"/>
        <end position="215"/>
    </location>
</feature>
<feature type="transmembrane region" description="Helical" evidence="1">
    <location>
        <begin position="439"/>
        <end position="458"/>
    </location>
</feature>
<reference evidence="2 3" key="1">
    <citation type="journal article" date="2016" name="Environ. Microbiol.">
        <title>Genomic resolution of a cold subsurface aquifer community provides metabolic insights for novel microbes adapted to high CO concentrations.</title>
        <authorList>
            <person name="Probst A.J."/>
            <person name="Castelle C.J."/>
            <person name="Singh A."/>
            <person name="Brown C.T."/>
            <person name="Anantharaman K."/>
            <person name="Sharon I."/>
            <person name="Hug L.A."/>
            <person name="Burstein D."/>
            <person name="Emerson J.B."/>
            <person name="Thomas B.C."/>
            <person name="Banfield J.F."/>
        </authorList>
    </citation>
    <scope>NUCLEOTIDE SEQUENCE [LARGE SCALE GENOMIC DNA]</scope>
    <source>
        <strain evidence="2">CG1_02_44_10</strain>
    </source>
</reference>
<feature type="transmembrane region" description="Helical" evidence="1">
    <location>
        <begin position="268"/>
        <end position="287"/>
    </location>
</feature>
<keyword evidence="1" id="KW-0472">Membrane</keyword>
<keyword evidence="1" id="KW-1133">Transmembrane helix</keyword>
<evidence type="ECO:0000256" key="1">
    <source>
        <dbReference type="SAM" id="Phobius"/>
    </source>
</evidence>
<dbReference type="Gene3D" id="2.60.40.10">
    <property type="entry name" value="Immunoglobulins"/>
    <property type="match status" value="1"/>
</dbReference>
<feature type="transmembrane region" description="Helical" evidence="1">
    <location>
        <begin position="391"/>
        <end position="419"/>
    </location>
</feature>
<feature type="transmembrane region" description="Helical" evidence="1">
    <location>
        <begin position="465"/>
        <end position="484"/>
    </location>
</feature>
<dbReference type="AlphaFoldDB" id="A0A1J4RV87"/>
<sequence length="581" mass="68065">MKQKIGQLFFRYLFPLILFVIGGYSLLNYLKAGEFGATNLDVRTLDQIVASRSGELLKGDKVRGTFHSKYTNLGIISLRFNNQNRDSKDTLLFRLKEQGQDRWYYEAKYETDQFLPHQHFPFGFPVIANSDGKDYEFQLESLRGATGSGILLDYQTPPVFTAKSSFPKAELYSDRKLFTYFFTNKLVNLFGDPEIRLNTFFFFLPLLLYLVFLLTKGLSYQYLTLIALSFSFYDVFWLTKSYDFLFISLLFFWALIARRFRFESRISALFALGFLALTPVMLLFGYQAYAEKTAVWAYLFLCITVVQQVYETKHKLVDLLNLDVFLRKFHQFKVARDYWVRDLPVYAKNFRDFYLNTLNRFSLKAIIRKHPGQEKDLIFWLRTIPHLVKEIFLLCIVSILVVLFAILVFYLFILSPVLSIYRVLPKFMVFYPDTYSQRYFLSLLIPELIFLLFSFGVFKKVTQKTIYSFLLTFLVFNLLSGKIVSKSIEFETRPKILSVSPDVTSEAWTDVVIYGKNFRNIPFVGKLYIGDIEQGEYMIYWSDEKIVFRTSPDLTRSGKVKVVPLDRASSNTAPFQYLFGQ</sequence>
<dbReference type="InterPro" id="IPR014756">
    <property type="entry name" value="Ig_E-set"/>
</dbReference>
<feature type="transmembrane region" description="Helical" evidence="1">
    <location>
        <begin position="235"/>
        <end position="256"/>
    </location>
</feature>
<dbReference type="EMBL" id="MNUK01000078">
    <property type="protein sequence ID" value="OIN90268.1"/>
    <property type="molecule type" value="Genomic_DNA"/>
</dbReference>
<feature type="transmembrane region" description="Helical" evidence="1">
    <location>
        <begin position="293"/>
        <end position="310"/>
    </location>
</feature>
<keyword evidence="1" id="KW-0812">Transmembrane</keyword>